<dbReference type="AlphaFoldDB" id="W0PH38"/>
<dbReference type="PATRIC" id="fig|1247726.3.peg.3420"/>
<evidence type="ECO:0000259" key="4">
    <source>
        <dbReference type="Pfam" id="PF13458"/>
    </source>
</evidence>
<accession>W0PH38</accession>
<dbReference type="eggNOG" id="COG0683">
    <property type="taxonomic scope" value="Bacteria"/>
</dbReference>
<sequence>MKMKKLTLCMAALCSGYASIASAAISDDVVKIGVLTDVSGTYAGNVGPGSILATRIAVEAFGGKVLGKPIEVITADHLNKADVGSAKARQWLDRENVDVITELGNSAVALSVMNLAKDKNKMTIVTGAGASRITGKDCSPTNLMWVYDTYALAKVGTVPLVQDGAKKWYFLTADYSFGHALESDGQRFIKESGGQVIGSTRYPFPGNDFSSFLLTAQQSQADAVAFASAGADLQNEIKQANEFGLTASQKIVAMLMSITDVHGVGLQAAQGMNFAETFYWNMDDETRQFSSRFYKEMKKMPTALQAGQYSAVLNYLRAVEKANSDEVSDVIDALKNMKIHDAFARNASLREDGKLIHDVYLVSVKKPEESTKPWDYYNIEKTVAGVDAFNPLSESECPLIKGSK</sequence>
<proteinExistence type="inferred from homology"/>
<dbReference type="InterPro" id="IPR028082">
    <property type="entry name" value="Peripla_BP_I"/>
</dbReference>
<dbReference type="RefSeq" id="WP_025373829.1">
    <property type="nucleotide sequence ID" value="NZ_CP003915.1"/>
</dbReference>
<dbReference type="PANTHER" id="PTHR30483">
    <property type="entry name" value="LEUCINE-SPECIFIC-BINDING PROTEIN"/>
    <property type="match status" value="1"/>
</dbReference>
<evidence type="ECO:0000313" key="5">
    <source>
        <dbReference type="EMBL" id="AHG65167.1"/>
    </source>
</evidence>
<organism evidence="5 6">
    <name type="scientific">Advenella mimigardefordensis (strain DSM 17166 / LMG 22922 / DPN7)</name>
    <dbReference type="NCBI Taxonomy" id="1247726"/>
    <lineage>
        <taxon>Bacteria</taxon>
        <taxon>Pseudomonadati</taxon>
        <taxon>Pseudomonadota</taxon>
        <taxon>Betaproteobacteria</taxon>
        <taxon>Burkholderiales</taxon>
        <taxon>Alcaligenaceae</taxon>
    </lineage>
</organism>
<keyword evidence="2 3" id="KW-0732">Signal</keyword>
<feature type="domain" description="Leucine-binding protein" evidence="4">
    <location>
        <begin position="30"/>
        <end position="365"/>
    </location>
</feature>
<keyword evidence="6" id="KW-1185">Reference proteome</keyword>
<dbReference type="CDD" id="cd06327">
    <property type="entry name" value="PBP1_SBP-like"/>
    <property type="match status" value="1"/>
</dbReference>
<evidence type="ECO:0000313" key="6">
    <source>
        <dbReference type="Proteomes" id="UP000019095"/>
    </source>
</evidence>
<dbReference type="SUPFAM" id="SSF53822">
    <property type="entry name" value="Periplasmic binding protein-like I"/>
    <property type="match status" value="1"/>
</dbReference>
<feature type="chain" id="PRO_5004794136" evidence="3">
    <location>
        <begin position="24"/>
        <end position="404"/>
    </location>
</feature>
<dbReference type="Proteomes" id="UP000019095">
    <property type="component" value="Chromosome"/>
</dbReference>
<dbReference type="KEGG" id="amim:MIM_c31030"/>
<dbReference type="InterPro" id="IPR051010">
    <property type="entry name" value="BCAA_transport"/>
</dbReference>
<reference evidence="5 6" key="1">
    <citation type="journal article" date="2014" name="Microbiology">
        <title>Unravelling the complete genome sequence of Advenella mimigardefordensis strain DPN7T and novel insights in the catabolism of the xenobiotic polythioester precursor 3,3'-dithiodipropionate.</title>
        <authorList>
            <person name="Wubbeler J.H."/>
            <person name="Hiessl S."/>
            <person name="Schuldes J."/>
            <person name="Thurmer A."/>
            <person name="Daniel R."/>
            <person name="Steinbuchel A."/>
        </authorList>
    </citation>
    <scope>NUCLEOTIDE SEQUENCE [LARGE SCALE GENOMIC DNA]</scope>
    <source>
        <strain evidence="6">DSM 17166 / LMG 22922 / DPN7</strain>
    </source>
</reference>
<dbReference type="STRING" id="1247726.MIM_c31030"/>
<dbReference type="HOGENOM" id="CLU_027128_1_0_4"/>
<evidence type="ECO:0000256" key="2">
    <source>
        <dbReference type="ARBA" id="ARBA00022729"/>
    </source>
</evidence>
<dbReference type="Gene3D" id="3.40.50.2300">
    <property type="match status" value="2"/>
</dbReference>
<comment type="similarity">
    <text evidence="1">Belongs to the leucine-binding protein family.</text>
</comment>
<gene>
    <name evidence="5" type="ORF">MIM_c31030</name>
</gene>
<name>W0PH38_ADVMD</name>
<protein>
    <submittedName>
        <fullName evidence="5">ABC-type transporter, periplasmic component</fullName>
    </submittedName>
</protein>
<dbReference type="OrthoDB" id="8887944at2"/>
<dbReference type="EMBL" id="CP003915">
    <property type="protein sequence ID" value="AHG65167.1"/>
    <property type="molecule type" value="Genomic_DNA"/>
</dbReference>
<dbReference type="PANTHER" id="PTHR30483:SF6">
    <property type="entry name" value="PERIPLASMIC BINDING PROTEIN OF ABC TRANSPORTER FOR NATURAL AMINO ACIDS"/>
    <property type="match status" value="1"/>
</dbReference>
<dbReference type="Pfam" id="PF13458">
    <property type="entry name" value="Peripla_BP_6"/>
    <property type="match status" value="1"/>
</dbReference>
<feature type="signal peptide" evidence="3">
    <location>
        <begin position="1"/>
        <end position="23"/>
    </location>
</feature>
<dbReference type="InterPro" id="IPR028081">
    <property type="entry name" value="Leu-bd"/>
</dbReference>
<evidence type="ECO:0000256" key="1">
    <source>
        <dbReference type="ARBA" id="ARBA00010062"/>
    </source>
</evidence>
<evidence type="ECO:0000256" key="3">
    <source>
        <dbReference type="SAM" id="SignalP"/>
    </source>
</evidence>